<dbReference type="AlphaFoldDB" id="A0AAD6Z719"/>
<dbReference type="EMBL" id="JARIHO010000078">
    <property type="protein sequence ID" value="KAJ7310705.1"/>
    <property type="molecule type" value="Genomic_DNA"/>
</dbReference>
<protein>
    <submittedName>
        <fullName evidence="1">Uncharacterized protein</fullName>
    </submittedName>
</protein>
<dbReference type="Proteomes" id="UP001218218">
    <property type="component" value="Unassembled WGS sequence"/>
</dbReference>
<sequence length="198" mass="21973">MTSKPIYRFIYCRTRSSAFFRFALHIRFRFPASQPIHLHTQCTMWRTTFNLMMALTFILAAAAQVTLDTSKCYTLSTNGTQYLDSTNSVLAIQVHADRAALEAGDDKGVRFHFPLGEKGWVVCEAHNDHYVGTSIPNAVNWATEDSLATTVALATIHIAASGNQVFINAGPRKHLSATAGVSTTEFDWDIQEINCLVN</sequence>
<comment type="caution">
    <text evidence="1">The sequence shown here is derived from an EMBL/GenBank/DDBJ whole genome shotgun (WGS) entry which is preliminary data.</text>
</comment>
<proteinExistence type="predicted"/>
<evidence type="ECO:0000313" key="1">
    <source>
        <dbReference type="EMBL" id="KAJ7310705.1"/>
    </source>
</evidence>
<organism evidence="1 2">
    <name type="scientific">Mycena albidolilacea</name>
    <dbReference type="NCBI Taxonomy" id="1033008"/>
    <lineage>
        <taxon>Eukaryota</taxon>
        <taxon>Fungi</taxon>
        <taxon>Dikarya</taxon>
        <taxon>Basidiomycota</taxon>
        <taxon>Agaricomycotina</taxon>
        <taxon>Agaricomycetes</taxon>
        <taxon>Agaricomycetidae</taxon>
        <taxon>Agaricales</taxon>
        <taxon>Marasmiineae</taxon>
        <taxon>Mycenaceae</taxon>
        <taxon>Mycena</taxon>
    </lineage>
</organism>
<gene>
    <name evidence="1" type="ORF">DFH08DRAFT_898700</name>
</gene>
<reference evidence="1" key="1">
    <citation type="submission" date="2023-03" db="EMBL/GenBank/DDBJ databases">
        <title>Massive genome expansion in bonnet fungi (Mycena s.s.) driven by repeated elements and novel gene families across ecological guilds.</title>
        <authorList>
            <consortium name="Lawrence Berkeley National Laboratory"/>
            <person name="Harder C.B."/>
            <person name="Miyauchi S."/>
            <person name="Viragh M."/>
            <person name="Kuo A."/>
            <person name="Thoen E."/>
            <person name="Andreopoulos B."/>
            <person name="Lu D."/>
            <person name="Skrede I."/>
            <person name="Drula E."/>
            <person name="Henrissat B."/>
            <person name="Morin E."/>
            <person name="Kohler A."/>
            <person name="Barry K."/>
            <person name="LaButti K."/>
            <person name="Morin E."/>
            <person name="Salamov A."/>
            <person name="Lipzen A."/>
            <person name="Mereny Z."/>
            <person name="Hegedus B."/>
            <person name="Baldrian P."/>
            <person name="Stursova M."/>
            <person name="Weitz H."/>
            <person name="Taylor A."/>
            <person name="Grigoriev I.V."/>
            <person name="Nagy L.G."/>
            <person name="Martin F."/>
            <person name="Kauserud H."/>
        </authorList>
    </citation>
    <scope>NUCLEOTIDE SEQUENCE</scope>
    <source>
        <strain evidence="1">CBHHK002</strain>
    </source>
</reference>
<evidence type="ECO:0000313" key="2">
    <source>
        <dbReference type="Proteomes" id="UP001218218"/>
    </source>
</evidence>
<name>A0AAD6Z719_9AGAR</name>
<keyword evidence="2" id="KW-1185">Reference proteome</keyword>
<accession>A0AAD6Z719</accession>